<keyword evidence="9 11" id="KW-0811">Translocation</keyword>
<evidence type="ECO:0000256" key="9">
    <source>
        <dbReference type="ARBA" id="ARBA00023010"/>
    </source>
</evidence>
<gene>
    <name evidence="12" type="ORF">COA71_04840</name>
</gene>
<comment type="function">
    <text evidence="11">Involved in protein export. Participates in an early event of protein translocation.</text>
</comment>
<accession>A0A2A5CH15</accession>
<evidence type="ECO:0000256" key="10">
    <source>
        <dbReference type="ARBA" id="ARBA00023136"/>
    </source>
</evidence>
<comment type="subcellular location">
    <subcellularLocation>
        <location evidence="1 11">Cell membrane</location>
        <topology evidence="1 11">Multi-pass membrane protein</topology>
    </subcellularLocation>
</comment>
<dbReference type="GO" id="GO:0015450">
    <property type="term" value="F:protein-transporting ATPase activity"/>
    <property type="evidence" value="ECO:0007669"/>
    <property type="project" value="UniProtKB-UniRule"/>
</dbReference>
<dbReference type="GO" id="GO:0065002">
    <property type="term" value="P:intracellular protein transmembrane transport"/>
    <property type="evidence" value="ECO:0007669"/>
    <property type="project" value="TreeGrafter"/>
</dbReference>
<organism evidence="12 13">
    <name type="scientific">SAR86 cluster bacterium</name>
    <dbReference type="NCBI Taxonomy" id="2030880"/>
    <lineage>
        <taxon>Bacteria</taxon>
        <taxon>Pseudomonadati</taxon>
        <taxon>Pseudomonadota</taxon>
        <taxon>Gammaproteobacteria</taxon>
        <taxon>SAR86 cluster</taxon>
    </lineage>
</organism>
<keyword evidence="10 11" id="KW-0472">Membrane</keyword>
<comment type="similarity">
    <text evidence="2 11">Belongs to the SecG family.</text>
</comment>
<dbReference type="AlphaFoldDB" id="A0A2A5CH15"/>
<evidence type="ECO:0000256" key="8">
    <source>
        <dbReference type="ARBA" id="ARBA00022989"/>
    </source>
</evidence>
<sequence length="122" mass="12408">MESIIIIVHVIAAIAVITLVLLQQGKGAEMGASFGSGASQTLFGSSGSGNVLTKATTIFATVFFVTSLSLAVIARQAADLSVLGGGLIDDLDQVNAALNTIQPELEDIPVIETGSDIPIAPE</sequence>
<feature type="transmembrane region" description="Helical" evidence="11">
    <location>
        <begin position="51"/>
        <end position="73"/>
    </location>
</feature>
<dbReference type="Pfam" id="PF03840">
    <property type="entry name" value="SecG"/>
    <property type="match status" value="1"/>
</dbReference>
<dbReference type="NCBIfam" id="TIGR00810">
    <property type="entry name" value="secG"/>
    <property type="match status" value="1"/>
</dbReference>
<dbReference type="PRINTS" id="PR01651">
    <property type="entry name" value="SECGEXPORT"/>
</dbReference>
<evidence type="ECO:0000313" key="12">
    <source>
        <dbReference type="EMBL" id="PCJ42828.1"/>
    </source>
</evidence>
<keyword evidence="7 11" id="KW-0653">Protein transport</keyword>
<evidence type="ECO:0000256" key="6">
    <source>
        <dbReference type="ARBA" id="ARBA00022692"/>
    </source>
</evidence>
<dbReference type="InterPro" id="IPR004692">
    <property type="entry name" value="SecG"/>
</dbReference>
<protein>
    <recommendedName>
        <fullName evidence="3 11">Protein-export membrane protein SecG</fullName>
    </recommendedName>
</protein>
<evidence type="ECO:0000256" key="11">
    <source>
        <dbReference type="RuleBase" id="RU365087"/>
    </source>
</evidence>
<evidence type="ECO:0000256" key="5">
    <source>
        <dbReference type="ARBA" id="ARBA00022475"/>
    </source>
</evidence>
<dbReference type="GO" id="GO:0005886">
    <property type="term" value="C:plasma membrane"/>
    <property type="evidence" value="ECO:0007669"/>
    <property type="project" value="UniProtKB-SubCell"/>
</dbReference>
<evidence type="ECO:0000256" key="4">
    <source>
        <dbReference type="ARBA" id="ARBA00022448"/>
    </source>
</evidence>
<dbReference type="EMBL" id="NVWI01000002">
    <property type="protein sequence ID" value="PCJ42828.1"/>
    <property type="molecule type" value="Genomic_DNA"/>
</dbReference>
<evidence type="ECO:0000256" key="3">
    <source>
        <dbReference type="ARBA" id="ARBA00017876"/>
    </source>
</evidence>
<keyword evidence="8 11" id="KW-1133">Transmembrane helix</keyword>
<dbReference type="GO" id="GO:0043952">
    <property type="term" value="P:protein transport by the Sec complex"/>
    <property type="evidence" value="ECO:0007669"/>
    <property type="project" value="TreeGrafter"/>
</dbReference>
<dbReference type="Proteomes" id="UP000228987">
    <property type="component" value="Unassembled WGS sequence"/>
</dbReference>
<name>A0A2A5CH15_9GAMM</name>
<dbReference type="PANTHER" id="PTHR34182">
    <property type="entry name" value="PROTEIN-EXPORT MEMBRANE PROTEIN SECG"/>
    <property type="match status" value="1"/>
</dbReference>
<keyword evidence="5 11" id="KW-1003">Cell membrane</keyword>
<evidence type="ECO:0000313" key="13">
    <source>
        <dbReference type="Proteomes" id="UP000228987"/>
    </source>
</evidence>
<evidence type="ECO:0000256" key="2">
    <source>
        <dbReference type="ARBA" id="ARBA00008445"/>
    </source>
</evidence>
<evidence type="ECO:0000256" key="1">
    <source>
        <dbReference type="ARBA" id="ARBA00004651"/>
    </source>
</evidence>
<keyword evidence="4 11" id="KW-0813">Transport</keyword>
<reference evidence="13" key="1">
    <citation type="submission" date="2017-08" db="EMBL/GenBank/DDBJ databases">
        <title>A dynamic microbial community with high functional redundancy inhabits the cold, oxic subseafloor aquifer.</title>
        <authorList>
            <person name="Tully B.J."/>
            <person name="Wheat C.G."/>
            <person name="Glazer B.T."/>
            <person name="Huber J.A."/>
        </authorList>
    </citation>
    <scope>NUCLEOTIDE SEQUENCE [LARGE SCALE GENOMIC DNA]</scope>
</reference>
<dbReference type="PANTHER" id="PTHR34182:SF1">
    <property type="entry name" value="PROTEIN-EXPORT MEMBRANE PROTEIN SECG"/>
    <property type="match status" value="1"/>
</dbReference>
<dbReference type="GO" id="GO:0009306">
    <property type="term" value="P:protein secretion"/>
    <property type="evidence" value="ECO:0007669"/>
    <property type="project" value="UniProtKB-UniRule"/>
</dbReference>
<evidence type="ECO:0000256" key="7">
    <source>
        <dbReference type="ARBA" id="ARBA00022927"/>
    </source>
</evidence>
<comment type="caution">
    <text evidence="12">The sequence shown here is derived from an EMBL/GenBank/DDBJ whole genome shotgun (WGS) entry which is preliminary data.</text>
</comment>
<proteinExistence type="inferred from homology"/>
<keyword evidence="6 11" id="KW-0812">Transmembrane</keyword>
<comment type="caution">
    <text evidence="11">Lacks conserved residue(s) required for the propagation of feature annotation.</text>
</comment>